<evidence type="ECO:0000256" key="1">
    <source>
        <dbReference type="ARBA" id="ARBA00006159"/>
    </source>
</evidence>
<dbReference type="STRING" id="1314790.A0A1Y1Z7T8"/>
<gene>
    <name evidence="4" type="ORF">K493DRAFT_310817</name>
</gene>
<dbReference type="SUPFAM" id="SSF50729">
    <property type="entry name" value="PH domain-like"/>
    <property type="match status" value="1"/>
</dbReference>
<reference evidence="4 5" key="1">
    <citation type="submission" date="2016-07" db="EMBL/GenBank/DDBJ databases">
        <title>Pervasive Adenine N6-methylation of Active Genes in Fungi.</title>
        <authorList>
            <consortium name="DOE Joint Genome Institute"/>
            <person name="Mondo S.J."/>
            <person name="Dannebaum R.O."/>
            <person name="Kuo R.C."/>
            <person name="Labutti K."/>
            <person name="Haridas S."/>
            <person name="Kuo A."/>
            <person name="Salamov A."/>
            <person name="Ahrendt S.R."/>
            <person name="Lipzen A."/>
            <person name="Sullivan W."/>
            <person name="Andreopoulos W.B."/>
            <person name="Clum A."/>
            <person name="Lindquist E."/>
            <person name="Daum C."/>
            <person name="Ramamoorthy G.K."/>
            <person name="Gryganskyi A."/>
            <person name="Culley D."/>
            <person name="Magnuson J.K."/>
            <person name="James T.Y."/>
            <person name="O'Malley M.A."/>
            <person name="Stajich J.E."/>
            <person name="Spatafora J.W."/>
            <person name="Visel A."/>
            <person name="Grigoriev I.V."/>
        </authorList>
    </citation>
    <scope>NUCLEOTIDE SEQUENCE [LARGE SCALE GENOMIC DNA]</scope>
    <source>
        <strain evidence="4 5">CBS 931.73</strain>
    </source>
</reference>
<dbReference type="Proteomes" id="UP000193498">
    <property type="component" value="Unassembled WGS sequence"/>
</dbReference>
<name>A0A1Y1Z7T8_9FUNG</name>
<feature type="domain" description="Histone chaperone RTT106/FACT complex subunit SPT16-like middle" evidence="3">
    <location>
        <begin position="218"/>
        <end position="317"/>
    </location>
</feature>
<dbReference type="OrthoDB" id="75754at2759"/>
<dbReference type="GO" id="GO:0042393">
    <property type="term" value="F:histone binding"/>
    <property type="evidence" value="ECO:0007669"/>
    <property type="project" value="TreeGrafter"/>
</dbReference>
<feature type="region of interest" description="Disordered" evidence="2">
    <location>
        <begin position="321"/>
        <end position="424"/>
    </location>
</feature>
<accession>A0A1Y1Z7T8</accession>
<feature type="compositionally biased region" description="Acidic residues" evidence="2">
    <location>
        <begin position="340"/>
        <end position="367"/>
    </location>
</feature>
<dbReference type="FunCoup" id="A0A1Y1Z7T8">
    <property type="interactions" value="128"/>
</dbReference>
<evidence type="ECO:0000313" key="4">
    <source>
        <dbReference type="EMBL" id="ORY05875.1"/>
    </source>
</evidence>
<comment type="similarity">
    <text evidence="1">Belongs to the RTT106 family.</text>
</comment>
<dbReference type="Pfam" id="PF08512">
    <property type="entry name" value="Rttp106-like_middle"/>
    <property type="match status" value="1"/>
</dbReference>
<protein>
    <submittedName>
        <fullName evidence="4">Rtt106-domain-containing protein</fullName>
    </submittedName>
</protein>
<dbReference type="EMBL" id="MCFE01000021">
    <property type="protein sequence ID" value="ORY05875.1"/>
    <property type="molecule type" value="Genomic_DNA"/>
</dbReference>
<dbReference type="GO" id="GO:0031491">
    <property type="term" value="F:nucleosome binding"/>
    <property type="evidence" value="ECO:0007669"/>
    <property type="project" value="TreeGrafter"/>
</dbReference>
<dbReference type="SMART" id="SM01287">
    <property type="entry name" value="Rtt106"/>
    <property type="match status" value="1"/>
</dbReference>
<dbReference type="InParanoid" id="A0A1Y1Z7T8"/>
<dbReference type="PANTHER" id="PTHR45849">
    <property type="entry name" value="FACT COMPLEX SUBUNIT SSRP1"/>
    <property type="match status" value="1"/>
</dbReference>
<dbReference type="Gene3D" id="2.30.29.150">
    <property type="match status" value="1"/>
</dbReference>
<evidence type="ECO:0000313" key="5">
    <source>
        <dbReference type="Proteomes" id="UP000193498"/>
    </source>
</evidence>
<evidence type="ECO:0000256" key="2">
    <source>
        <dbReference type="SAM" id="MobiDB-lite"/>
    </source>
</evidence>
<organism evidence="4 5">
    <name type="scientific">Basidiobolus meristosporus CBS 931.73</name>
    <dbReference type="NCBI Taxonomy" id="1314790"/>
    <lineage>
        <taxon>Eukaryota</taxon>
        <taxon>Fungi</taxon>
        <taxon>Fungi incertae sedis</taxon>
        <taxon>Zoopagomycota</taxon>
        <taxon>Entomophthoromycotina</taxon>
        <taxon>Basidiobolomycetes</taxon>
        <taxon>Basidiobolales</taxon>
        <taxon>Basidiobolaceae</taxon>
        <taxon>Basidiobolus</taxon>
    </lineage>
</organism>
<dbReference type="AlphaFoldDB" id="A0A1Y1Z7T8"/>
<feature type="compositionally biased region" description="Basic and acidic residues" evidence="2">
    <location>
        <begin position="368"/>
        <end position="379"/>
    </location>
</feature>
<evidence type="ECO:0000259" key="3">
    <source>
        <dbReference type="SMART" id="SM01287"/>
    </source>
</evidence>
<proteinExistence type="inferred from homology"/>
<dbReference type="PANTHER" id="PTHR45849:SF3">
    <property type="entry name" value="HISTONE CHAPERONE RTT106"/>
    <property type="match status" value="1"/>
</dbReference>
<dbReference type="InterPro" id="IPR011993">
    <property type="entry name" value="PH-like_dom_sf"/>
</dbReference>
<comment type="caution">
    <text evidence="4">The sequence shown here is derived from an EMBL/GenBank/DDBJ whole genome shotgun (WGS) entry which is preliminary data.</text>
</comment>
<keyword evidence="5" id="KW-1185">Reference proteome</keyword>
<feature type="region of interest" description="Disordered" evidence="2">
    <location>
        <begin position="44"/>
        <end position="74"/>
    </location>
</feature>
<dbReference type="InterPro" id="IPR050454">
    <property type="entry name" value="RTT106/SSRP1_HistChap/FACT"/>
</dbReference>
<sequence>MSSLLDTITDTKLRSAVASYTSSHPEAQQLIDDLIKYFISNPQNASQANGSESKKRKLDSEESQEPSSESSCTIQDISFLTPRKKLSLGISDSSIILKTKDGKVEGIYPLKSVRHLLCVPTPDKQKPQYTFILFSQSGNTNSGATTDMDAIVFTVADDSTIQMSGTINQLEISKLTGTNREIITQILEEGTNRKVTIPDFDLFESKAKAGLAKSVVKRAHINCYLKSKEGHLYLLPSGLFFGFKKPLLFLPIHKIDSMNVLGITSRTFDLSITMKPSSSDDNPQDEEKGVNYEFSMIDYDEFDPIMGYIDHQKIASKAWEESLGKPVTDSQEGDKPGDHDEADNDEEDDEDFCPEDDQEDVAEEFDSEHDSENSDNHESDEGEGEDEDEDMAEVSEDVESVSLNESEDDEEGNPETYELDDDDF</sequence>
<feature type="compositionally biased region" description="Acidic residues" evidence="2">
    <location>
        <begin position="380"/>
        <end position="424"/>
    </location>
</feature>
<dbReference type="Gene3D" id="2.30.29.30">
    <property type="entry name" value="Pleckstrin-homology domain (PH domain)/Phosphotyrosine-binding domain (PTB)"/>
    <property type="match status" value="1"/>
</dbReference>
<dbReference type="InterPro" id="IPR013719">
    <property type="entry name" value="RTT106/SPT16-like_middle_dom"/>
</dbReference>